<dbReference type="RefSeq" id="WP_023155891.1">
    <property type="nucleotide sequence ID" value="NZ_BLCB01000533.1"/>
</dbReference>
<accession>A0AAN5UGM1</accession>
<reference evidence="1" key="2">
    <citation type="submission" date="2021-03" db="EMBL/GenBank/DDBJ databases">
        <authorList>
            <consortium name="NCBI Pathogen Detection Project"/>
        </authorList>
    </citation>
    <scope>NUCLEOTIDE SEQUENCE</scope>
    <source>
        <strain evidence="1">SJP41</strain>
    </source>
</reference>
<dbReference type="AlphaFoldDB" id="A0AAN5UGM1"/>
<protein>
    <submittedName>
        <fullName evidence="1">Uncharacterized protein</fullName>
    </submittedName>
</protein>
<reference evidence="1" key="1">
    <citation type="journal article" date="2018" name="Genome Biol.">
        <title>SKESA: strategic k-mer extension for scrupulous assemblies.</title>
        <authorList>
            <person name="Souvorov A."/>
            <person name="Agarwala R."/>
            <person name="Lipman D.J."/>
        </authorList>
    </citation>
    <scope>NUCLEOTIDE SEQUENCE</scope>
    <source>
        <strain evidence="1">SJP41</strain>
    </source>
</reference>
<sequence>MVNLTKNGVEFYWSRNGSRGGGIGENIVTAIGVFKVNVKAEINITPSMRTFSLISSLDPDFQASVSLSGFEKIYYNYGDSYKDIQDELQALLDANNRYKWDSAHEMGHKVLDEYGEGSSPDYSWTHKGTSTLMQKTIPGNVMPAQGEIDVMKYGKYRPDMYTRLVAADEDVQGLIWLSRIKFDD</sequence>
<gene>
    <name evidence="1" type="ORF">J8F57_003834</name>
</gene>
<comment type="caution">
    <text evidence="1">The sequence shown here is derived from an EMBL/GenBank/DDBJ whole genome shotgun (WGS) entry which is preliminary data.</text>
</comment>
<dbReference type="Proteomes" id="UP000868636">
    <property type="component" value="Unassembled WGS sequence"/>
</dbReference>
<name>A0AAN5UGM1_ECOLX</name>
<evidence type="ECO:0000313" key="2">
    <source>
        <dbReference type="Proteomes" id="UP000868636"/>
    </source>
</evidence>
<organism evidence="1 2">
    <name type="scientific">Escherichia coli</name>
    <dbReference type="NCBI Taxonomy" id="562"/>
    <lineage>
        <taxon>Bacteria</taxon>
        <taxon>Pseudomonadati</taxon>
        <taxon>Pseudomonadota</taxon>
        <taxon>Gammaproteobacteria</taxon>
        <taxon>Enterobacterales</taxon>
        <taxon>Enterobacteriaceae</taxon>
        <taxon>Escherichia</taxon>
    </lineage>
</organism>
<proteinExistence type="predicted"/>
<dbReference type="EMBL" id="DADPIR010000030">
    <property type="protein sequence ID" value="HAZ7493563.1"/>
    <property type="molecule type" value="Genomic_DNA"/>
</dbReference>
<evidence type="ECO:0000313" key="1">
    <source>
        <dbReference type="EMBL" id="HAZ7493563.1"/>
    </source>
</evidence>